<dbReference type="SUPFAM" id="SSF50129">
    <property type="entry name" value="GroES-like"/>
    <property type="match status" value="1"/>
</dbReference>
<sequence>MSTTMRAARMHAIGEPMRLEQIELPTPGLGEVRVQVHAVNIVPNLGNILNMWTTWFPEDPLPTLPAVFGLDPAGVVDAVGEGVQDFAVGDRVYVNPGRYCLSCRACRNGDLINCASYAFSGYFGFSATALDLLDRYPGGLSEQMLAPAYSLVRIPDNLDFNSAARFGYLGTMYSALRKAQAGPGKSVLVNGISGTLGISAALFARGFGITKLYGTGRDKGLLEQVKKICPERIEVHSLEDGPVDEWIHERTNGHGVDIYVDALGPGAQHETFRQGLRSLARGAVAVDIGAAMGDLPIDIHRMMNQQQTLIGSAWFTAGDGQNMADMVASGDFDLSWLEHKVYPLTDVNEAISGIAERNGGFSNFIIDPQS</sequence>
<keyword evidence="2" id="KW-0479">Metal-binding</keyword>
<keyword evidence="3" id="KW-0862">Zinc</keyword>
<dbReference type="RefSeq" id="WP_185252933.1">
    <property type="nucleotide sequence ID" value="NZ_JACKXE010000001.1"/>
</dbReference>
<feature type="domain" description="Enoyl reductase (ER)" evidence="5">
    <location>
        <begin position="14"/>
        <end position="359"/>
    </location>
</feature>
<comment type="caution">
    <text evidence="6">The sequence shown here is derived from an EMBL/GenBank/DDBJ whole genome shotgun (WGS) entry which is preliminary data.</text>
</comment>
<gene>
    <name evidence="6" type="ORF">H5V45_10805</name>
</gene>
<dbReference type="SUPFAM" id="SSF51735">
    <property type="entry name" value="NAD(P)-binding Rossmann-fold domains"/>
    <property type="match status" value="1"/>
</dbReference>
<comment type="cofactor">
    <cofactor evidence="1">
        <name>Zn(2+)</name>
        <dbReference type="ChEBI" id="CHEBI:29105"/>
    </cofactor>
</comment>
<evidence type="ECO:0000313" key="6">
    <source>
        <dbReference type="EMBL" id="MBB6627809.1"/>
    </source>
</evidence>
<dbReference type="InterPro" id="IPR020843">
    <property type="entry name" value="ER"/>
</dbReference>
<dbReference type="InterPro" id="IPR013154">
    <property type="entry name" value="ADH-like_N"/>
</dbReference>
<evidence type="ECO:0000256" key="2">
    <source>
        <dbReference type="ARBA" id="ARBA00022723"/>
    </source>
</evidence>
<dbReference type="Pfam" id="PF00107">
    <property type="entry name" value="ADH_zinc_N"/>
    <property type="match status" value="1"/>
</dbReference>
<evidence type="ECO:0000313" key="7">
    <source>
        <dbReference type="Proteomes" id="UP000523955"/>
    </source>
</evidence>
<dbReference type="PANTHER" id="PTHR43401:SF2">
    <property type="entry name" value="L-THREONINE 3-DEHYDROGENASE"/>
    <property type="match status" value="1"/>
</dbReference>
<dbReference type="InterPro" id="IPR011032">
    <property type="entry name" value="GroES-like_sf"/>
</dbReference>
<dbReference type="GO" id="GO:0046872">
    <property type="term" value="F:metal ion binding"/>
    <property type="evidence" value="ECO:0007669"/>
    <property type="project" value="UniProtKB-KW"/>
</dbReference>
<dbReference type="Gene3D" id="3.90.180.10">
    <property type="entry name" value="Medium-chain alcohol dehydrogenases, catalytic domain"/>
    <property type="match status" value="1"/>
</dbReference>
<evidence type="ECO:0000256" key="1">
    <source>
        <dbReference type="ARBA" id="ARBA00001947"/>
    </source>
</evidence>
<dbReference type="AlphaFoldDB" id="A0A7X0VAJ2"/>
<protein>
    <submittedName>
        <fullName evidence="6">Alcohol dehydrogenase catalytic domain-containing protein</fullName>
    </submittedName>
</protein>
<dbReference type="InterPro" id="IPR013149">
    <property type="entry name" value="ADH-like_C"/>
</dbReference>
<evidence type="ECO:0000256" key="4">
    <source>
        <dbReference type="ARBA" id="ARBA00023002"/>
    </source>
</evidence>
<organism evidence="6 7">
    <name type="scientific">Nocardioides luti</name>
    <dbReference type="NCBI Taxonomy" id="2761101"/>
    <lineage>
        <taxon>Bacteria</taxon>
        <taxon>Bacillati</taxon>
        <taxon>Actinomycetota</taxon>
        <taxon>Actinomycetes</taxon>
        <taxon>Propionibacteriales</taxon>
        <taxon>Nocardioidaceae</taxon>
        <taxon>Nocardioides</taxon>
    </lineage>
</organism>
<dbReference type="SMART" id="SM00829">
    <property type="entry name" value="PKS_ER"/>
    <property type="match status" value="1"/>
</dbReference>
<dbReference type="Proteomes" id="UP000523955">
    <property type="component" value="Unassembled WGS sequence"/>
</dbReference>
<dbReference type="EMBL" id="JACKXE010000001">
    <property type="protein sequence ID" value="MBB6627809.1"/>
    <property type="molecule type" value="Genomic_DNA"/>
</dbReference>
<evidence type="ECO:0000256" key="3">
    <source>
        <dbReference type="ARBA" id="ARBA00022833"/>
    </source>
</evidence>
<proteinExistence type="predicted"/>
<evidence type="ECO:0000259" key="5">
    <source>
        <dbReference type="SMART" id="SM00829"/>
    </source>
</evidence>
<accession>A0A7X0VAJ2</accession>
<dbReference type="Pfam" id="PF08240">
    <property type="entry name" value="ADH_N"/>
    <property type="match status" value="1"/>
</dbReference>
<reference evidence="6 7" key="1">
    <citation type="submission" date="2020-08" db="EMBL/GenBank/DDBJ databases">
        <authorList>
            <person name="Seo M.-J."/>
        </authorList>
    </citation>
    <scope>NUCLEOTIDE SEQUENCE [LARGE SCALE GENOMIC DNA]</scope>
    <source>
        <strain evidence="6 7">KIGAM211</strain>
    </source>
</reference>
<dbReference type="InterPro" id="IPR036291">
    <property type="entry name" value="NAD(P)-bd_dom_sf"/>
</dbReference>
<dbReference type="InterPro" id="IPR050129">
    <property type="entry name" value="Zn_alcohol_dh"/>
</dbReference>
<keyword evidence="4" id="KW-0560">Oxidoreductase</keyword>
<keyword evidence="7" id="KW-1185">Reference proteome</keyword>
<dbReference type="GO" id="GO:0016491">
    <property type="term" value="F:oxidoreductase activity"/>
    <property type="evidence" value="ECO:0007669"/>
    <property type="project" value="UniProtKB-KW"/>
</dbReference>
<name>A0A7X0VAJ2_9ACTN</name>
<dbReference type="PANTHER" id="PTHR43401">
    <property type="entry name" value="L-THREONINE 3-DEHYDROGENASE"/>
    <property type="match status" value="1"/>
</dbReference>